<dbReference type="InterPro" id="IPR002877">
    <property type="entry name" value="RNA_MeTrfase_FtsJ_dom"/>
</dbReference>
<dbReference type="AlphaFoldDB" id="A0A813E698"/>
<feature type="domain" description="Ribosomal RNA methyltransferase FtsJ" evidence="1">
    <location>
        <begin position="65"/>
        <end position="249"/>
    </location>
</feature>
<dbReference type="GO" id="GO:0008168">
    <property type="term" value="F:methyltransferase activity"/>
    <property type="evidence" value="ECO:0007669"/>
    <property type="project" value="InterPro"/>
</dbReference>
<dbReference type="GO" id="GO:0032259">
    <property type="term" value="P:methylation"/>
    <property type="evidence" value="ECO:0007669"/>
    <property type="project" value="InterPro"/>
</dbReference>
<reference evidence="2" key="1">
    <citation type="submission" date="2021-02" db="EMBL/GenBank/DDBJ databases">
        <authorList>
            <person name="Dougan E. K."/>
            <person name="Rhodes N."/>
            <person name="Thang M."/>
            <person name="Chan C."/>
        </authorList>
    </citation>
    <scope>NUCLEOTIDE SEQUENCE</scope>
</reference>
<dbReference type="EMBL" id="CAJNNV010008270">
    <property type="protein sequence ID" value="CAE8595993.1"/>
    <property type="molecule type" value="Genomic_DNA"/>
</dbReference>
<evidence type="ECO:0000259" key="1">
    <source>
        <dbReference type="Pfam" id="PF01728"/>
    </source>
</evidence>
<dbReference type="Pfam" id="PF01728">
    <property type="entry name" value="FtsJ"/>
    <property type="match status" value="1"/>
</dbReference>
<dbReference type="OrthoDB" id="422905at2759"/>
<proteinExistence type="predicted"/>
<dbReference type="SUPFAM" id="SSF53335">
    <property type="entry name" value="S-adenosyl-L-methionine-dependent methyltransferases"/>
    <property type="match status" value="1"/>
</dbReference>
<dbReference type="Gene3D" id="3.40.50.150">
    <property type="entry name" value="Vaccinia Virus protein VP39"/>
    <property type="match status" value="1"/>
</dbReference>
<dbReference type="Proteomes" id="UP000654075">
    <property type="component" value="Unassembled WGS sequence"/>
</dbReference>
<name>A0A813E698_POLGL</name>
<evidence type="ECO:0000313" key="2">
    <source>
        <dbReference type="EMBL" id="CAE8595993.1"/>
    </source>
</evidence>
<evidence type="ECO:0000313" key="3">
    <source>
        <dbReference type="Proteomes" id="UP000654075"/>
    </source>
</evidence>
<comment type="caution">
    <text evidence="2">The sequence shown here is derived from an EMBL/GenBank/DDBJ whole genome shotgun (WGS) entry which is preliminary data.</text>
</comment>
<keyword evidence="3" id="KW-1185">Reference proteome</keyword>
<protein>
    <recommendedName>
        <fullName evidence="1">Ribosomal RNA methyltransferase FtsJ domain-containing protein</fullName>
    </recommendedName>
</protein>
<gene>
    <name evidence="2" type="ORF">PGLA1383_LOCUS14469</name>
</gene>
<sequence>MSTGAVGSTAPPVAAGAPEKVFWGQKWEDNGFAKNEIHFDKTAKVMRDIFVALDGLSKELGDRYTWMDIACAPGGFSRFLCADPRSERGFGITLPVTEGGFRLLFTWSSPDERKFSVKFQDLLTLEPENCKPGHDGNVDLILSDAQYLPLRKADQPGPDPSLARAASSNPSLGIWALLFQQLRLGCSNLRNGGIMMFRLNLKDDNIDWYHESVCQIIAFVDAVFETMVLFKSGKSHQSDGTTYMVCRGFCKGEFEAMGAGELLRKSMNVSCFEGNVGGFRNMAPIFAHIGVSSEVRKRTRECFKTCMDAITRYKDGDFSYEATVKEWSCARKAPHLKLTARVTLGNAMPWAASRAAAHHLDRAATDIAQLAERLDPARKVDLADLVAFREDLARRCQETIAALRARAEEVRFILDAAQEA</sequence>
<feature type="non-terminal residue" evidence="2">
    <location>
        <position position="420"/>
    </location>
</feature>
<dbReference type="InterPro" id="IPR029063">
    <property type="entry name" value="SAM-dependent_MTases_sf"/>
</dbReference>
<accession>A0A813E698</accession>
<organism evidence="2 3">
    <name type="scientific">Polarella glacialis</name>
    <name type="common">Dinoflagellate</name>
    <dbReference type="NCBI Taxonomy" id="89957"/>
    <lineage>
        <taxon>Eukaryota</taxon>
        <taxon>Sar</taxon>
        <taxon>Alveolata</taxon>
        <taxon>Dinophyceae</taxon>
        <taxon>Suessiales</taxon>
        <taxon>Suessiaceae</taxon>
        <taxon>Polarella</taxon>
    </lineage>
</organism>